<feature type="region of interest" description="Disordered" evidence="6">
    <location>
        <begin position="998"/>
        <end position="1017"/>
    </location>
</feature>
<dbReference type="Proteomes" id="UP000246740">
    <property type="component" value="Unassembled WGS sequence"/>
</dbReference>
<evidence type="ECO:0000259" key="8">
    <source>
        <dbReference type="PROSITE" id="PS51195"/>
    </source>
</evidence>
<gene>
    <name evidence="9" type="ORF">BCV70DRAFT_199138</name>
</gene>
<feature type="domain" description="DEAD-box RNA helicase Q" evidence="8">
    <location>
        <begin position="711"/>
        <end position="739"/>
    </location>
</feature>
<keyword evidence="4" id="KW-0067">ATP-binding</keyword>
<dbReference type="PANTHER" id="PTHR47958">
    <property type="entry name" value="ATP-DEPENDENT RNA HELICASE DBP3"/>
    <property type="match status" value="1"/>
</dbReference>
<accession>A0A317XUH8</accession>
<feature type="compositionally biased region" description="Polar residues" evidence="6">
    <location>
        <begin position="998"/>
        <end position="1010"/>
    </location>
</feature>
<proteinExistence type="predicted"/>
<feature type="compositionally biased region" description="Polar residues" evidence="6">
    <location>
        <begin position="96"/>
        <end position="106"/>
    </location>
</feature>
<name>A0A317XUH8_9BASI</name>
<dbReference type="GO" id="GO:0016787">
    <property type="term" value="F:hydrolase activity"/>
    <property type="evidence" value="ECO:0007669"/>
    <property type="project" value="UniProtKB-KW"/>
</dbReference>
<feature type="compositionally biased region" description="Polar residues" evidence="6">
    <location>
        <begin position="11"/>
        <end position="29"/>
    </location>
</feature>
<evidence type="ECO:0000313" key="10">
    <source>
        <dbReference type="Proteomes" id="UP000246740"/>
    </source>
</evidence>
<dbReference type="OrthoDB" id="4726at2759"/>
<dbReference type="GO" id="GO:0005524">
    <property type="term" value="F:ATP binding"/>
    <property type="evidence" value="ECO:0007669"/>
    <property type="project" value="UniProtKB-KW"/>
</dbReference>
<evidence type="ECO:0000256" key="1">
    <source>
        <dbReference type="ARBA" id="ARBA00022741"/>
    </source>
</evidence>
<feature type="domain" description="Helicase ATP-binding" evidence="7">
    <location>
        <begin position="742"/>
        <end position="988"/>
    </location>
</feature>
<feature type="compositionally biased region" description="Polar residues" evidence="6">
    <location>
        <begin position="945"/>
        <end position="955"/>
    </location>
</feature>
<dbReference type="PROSITE" id="PS51195">
    <property type="entry name" value="Q_MOTIF"/>
    <property type="match status" value="1"/>
</dbReference>
<dbReference type="Pfam" id="PF00270">
    <property type="entry name" value="DEAD"/>
    <property type="match status" value="1"/>
</dbReference>
<feature type="compositionally biased region" description="Low complexity" evidence="6">
    <location>
        <begin position="243"/>
        <end position="255"/>
    </location>
</feature>
<dbReference type="EMBL" id="KZ819190">
    <property type="protein sequence ID" value="PWZ01702.1"/>
    <property type="molecule type" value="Genomic_DNA"/>
</dbReference>
<feature type="compositionally biased region" description="Polar residues" evidence="6">
    <location>
        <begin position="276"/>
        <end position="295"/>
    </location>
</feature>
<dbReference type="GO" id="GO:0003724">
    <property type="term" value="F:RNA helicase activity"/>
    <property type="evidence" value="ECO:0007669"/>
    <property type="project" value="InterPro"/>
</dbReference>
<evidence type="ECO:0000256" key="5">
    <source>
        <dbReference type="PROSITE-ProRule" id="PRU00552"/>
    </source>
</evidence>
<dbReference type="SUPFAM" id="SSF52540">
    <property type="entry name" value="P-loop containing nucleoside triphosphate hydrolases"/>
    <property type="match status" value="1"/>
</dbReference>
<dbReference type="InParanoid" id="A0A317XUH8"/>
<keyword evidence="1" id="KW-0547">Nucleotide-binding</keyword>
<evidence type="ECO:0000313" key="9">
    <source>
        <dbReference type="EMBL" id="PWZ01702.1"/>
    </source>
</evidence>
<feature type="compositionally biased region" description="Polar residues" evidence="6">
    <location>
        <begin position="46"/>
        <end position="59"/>
    </location>
</feature>
<feature type="region of interest" description="Disordered" evidence="6">
    <location>
        <begin position="919"/>
        <end position="958"/>
    </location>
</feature>
<dbReference type="InterPro" id="IPR014001">
    <property type="entry name" value="Helicase_ATP-bd"/>
</dbReference>
<feature type="compositionally biased region" description="Low complexity" evidence="6">
    <location>
        <begin position="74"/>
        <end position="90"/>
    </location>
</feature>
<evidence type="ECO:0000256" key="2">
    <source>
        <dbReference type="ARBA" id="ARBA00022801"/>
    </source>
</evidence>
<sequence>MSVSPFLPGNSIWSNSTPLSGSQSDQLQHQPAGDASAAGAGIDAGVSSQHPPQTTSQRNDAGRLAAHPLPNKPSAPVRSNSSLSSRTAASEDQNRSFDSVHSNASGAQRLAAIGAQRSTPRHAQQQLQQSQQQHPGYNGVELSRSNSLATSFQSFRSASTGSSLPGLGATDSTPSRPSLQGRPSNMAGPASLSLRSPSLGGTPSHLERDLSQIGETEFGTPRLMLDSQHVFGSSEHAHSFGRSVSASMASGSSTSKPRPNSWMHPSATDKAAESLLSPTMNTSDSVFRRPASSQGDRTESLPVHSSLGSNGGNAGAGVNGYPFPTTMGPSLTTAPKRLSAQFTASAAETMTSSPIDGGDLLNANNLFALQQAAAARSTSPALPSSANELGYDSGRGTPSLSVPSYMNLSGGLLSPTAATIGSKAPSVAPSRYGSPMASGSFAAQQKSVSAGHLPDDVAEDPVASYSQIKDLAERLLRVESGMKDFSRQISGISRNVSLLLERTKGLPPSSLAAAGNHQVISTPAMGSSVANGDELRSLNAQISALTNSVSHLLTLQGNGIGASGGVPQSPLTGLGIGASTAIMGTPQLGMSTSGIERSASPRVGSVSNGQFASHPSSFVPQTAISPRPNGNGRGWSGSNTKTIDTPGDRRWSAATPAGLRKDSSTAVGGRTGLGVGPSGSTTPSFEEMGATNGLAPGQIGTGFTALNAIISKWDHLNLHPDLLRSILKYGLGPPNKIQQRALPFLLRGSDIIAQAPPTQERIASYVIPALQLVLNVARESGGMQGSPARGPIALIVSTTVDQATQAQRMALGLGAPVGIRVHIVAAGSIDVQQEVETLMQTCPHIVVGTPQKMSDLFTYLTNHAANLKSARNTSLGNPGGIDLDPSEIRLVVLDEVDQLIARNLADHVSSMLRVLPPPSASSKTSGIHSPGLPPGTAGSIFSPFEQGSDTGNVRTPPSADRQIALFSNTVPQDVLNFAQSIHLRESVRVLVRRDGGSTAINNSNSTMSGNNHGGPGGAASVVHGAGSQVTIGPQHRDVSQPSNALGAHPVNSSVNAAKDPILSALKGLRQYYLYVAVTSSNGMGASSPMPGIGHNPAGEMKLDLISDLVEDIEFGQAVIYCANVVTQEALIYKLSSKGIEALGLNREINSYTRQQTLAKFRSPLSQFGTGTVLSSATFAAPGGFIGVQPGSRARKALVVCDMALNPKEVHQIPLIMFYDMPRSVEEYKDKISCAAAGSMARPSVCVNVVTASGGPRGDVEMLRTLECHLGCKMAELPMDPKQILNF</sequence>
<dbReference type="SMART" id="SM00487">
    <property type="entry name" value="DEXDc"/>
    <property type="match status" value="1"/>
</dbReference>
<feature type="short sequence motif" description="Q motif" evidence="5">
    <location>
        <begin position="711"/>
        <end position="739"/>
    </location>
</feature>
<dbReference type="STRING" id="1882483.A0A317XUH8"/>
<dbReference type="GO" id="GO:0003676">
    <property type="term" value="F:nucleic acid binding"/>
    <property type="evidence" value="ECO:0007669"/>
    <property type="project" value="InterPro"/>
</dbReference>
<evidence type="ECO:0000256" key="3">
    <source>
        <dbReference type="ARBA" id="ARBA00022806"/>
    </source>
</evidence>
<feature type="compositionally biased region" description="Low complexity" evidence="6">
    <location>
        <begin position="32"/>
        <end position="45"/>
    </location>
</feature>
<dbReference type="Gene3D" id="3.40.50.300">
    <property type="entry name" value="P-loop containing nucleotide triphosphate hydrolases"/>
    <property type="match status" value="2"/>
</dbReference>
<keyword evidence="3" id="KW-0347">Helicase</keyword>
<feature type="compositionally biased region" description="Polar residues" evidence="6">
    <location>
        <begin position="605"/>
        <end position="624"/>
    </location>
</feature>
<dbReference type="InterPro" id="IPR027417">
    <property type="entry name" value="P-loop_NTPase"/>
</dbReference>
<feature type="region of interest" description="Disordered" evidence="6">
    <location>
        <begin position="592"/>
        <end position="683"/>
    </location>
</feature>
<feature type="compositionally biased region" description="Low complexity" evidence="6">
    <location>
        <begin position="124"/>
        <end position="133"/>
    </location>
</feature>
<evidence type="ECO:0000256" key="4">
    <source>
        <dbReference type="ARBA" id="ARBA00022840"/>
    </source>
</evidence>
<feature type="compositionally biased region" description="Polar residues" evidence="6">
    <location>
        <begin position="170"/>
        <end position="183"/>
    </location>
</feature>
<organism evidence="9 10">
    <name type="scientific">Testicularia cyperi</name>
    <dbReference type="NCBI Taxonomy" id="1882483"/>
    <lineage>
        <taxon>Eukaryota</taxon>
        <taxon>Fungi</taxon>
        <taxon>Dikarya</taxon>
        <taxon>Basidiomycota</taxon>
        <taxon>Ustilaginomycotina</taxon>
        <taxon>Ustilaginomycetes</taxon>
        <taxon>Ustilaginales</taxon>
        <taxon>Anthracoideaceae</taxon>
        <taxon>Testicularia</taxon>
    </lineage>
</organism>
<reference evidence="9 10" key="1">
    <citation type="journal article" date="2018" name="Mol. Biol. Evol.">
        <title>Broad Genomic Sampling Reveals a Smut Pathogenic Ancestry of the Fungal Clade Ustilaginomycotina.</title>
        <authorList>
            <person name="Kijpornyongpan T."/>
            <person name="Mondo S.J."/>
            <person name="Barry K."/>
            <person name="Sandor L."/>
            <person name="Lee J."/>
            <person name="Lipzen A."/>
            <person name="Pangilinan J."/>
            <person name="LaButti K."/>
            <person name="Hainaut M."/>
            <person name="Henrissat B."/>
            <person name="Grigoriev I.V."/>
            <person name="Spatafora J.W."/>
            <person name="Aime M.C."/>
        </authorList>
    </citation>
    <scope>NUCLEOTIDE SEQUENCE [LARGE SCALE GENOMIC DNA]</scope>
    <source>
        <strain evidence="9 10">MCA 3645</strain>
    </source>
</reference>
<evidence type="ECO:0008006" key="11">
    <source>
        <dbReference type="Google" id="ProtNLM"/>
    </source>
</evidence>
<dbReference type="InterPro" id="IPR011545">
    <property type="entry name" value="DEAD/DEAH_box_helicase_dom"/>
</dbReference>
<feature type="region of interest" description="Disordered" evidence="6">
    <location>
        <begin position="242"/>
        <end position="321"/>
    </location>
</feature>
<keyword evidence="2" id="KW-0378">Hydrolase</keyword>
<keyword evidence="10" id="KW-1185">Reference proteome</keyword>
<feature type="compositionally biased region" description="Gly residues" evidence="6">
    <location>
        <begin position="309"/>
        <end position="318"/>
    </location>
</feature>
<feature type="region of interest" description="Disordered" evidence="6">
    <location>
        <begin position="156"/>
        <end position="206"/>
    </location>
</feature>
<protein>
    <recommendedName>
        <fullName evidence="11">P-loop containing nucleoside triphosphate hydrolase protein</fullName>
    </recommendedName>
</protein>
<dbReference type="InterPro" id="IPR014014">
    <property type="entry name" value="RNA_helicase_DEAD_Q_motif"/>
</dbReference>
<dbReference type="PROSITE" id="PS51192">
    <property type="entry name" value="HELICASE_ATP_BIND_1"/>
    <property type="match status" value="1"/>
</dbReference>
<evidence type="ECO:0000256" key="6">
    <source>
        <dbReference type="SAM" id="MobiDB-lite"/>
    </source>
</evidence>
<feature type="region of interest" description="Disordered" evidence="6">
    <location>
        <begin position="1"/>
        <end position="142"/>
    </location>
</feature>
<evidence type="ECO:0000259" key="7">
    <source>
        <dbReference type="PROSITE" id="PS51192"/>
    </source>
</evidence>